<keyword evidence="3" id="KW-1185">Reference proteome</keyword>
<feature type="transmembrane region" description="Helical" evidence="1">
    <location>
        <begin position="147"/>
        <end position="168"/>
    </location>
</feature>
<proteinExistence type="predicted"/>
<gene>
    <name evidence="2" type="ORF">SPHA_35589</name>
</gene>
<accession>A0A812CK34</accession>
<feature type="transmembrane region" description="Helical" evidence="1">
    <location>
        <begin position="26"/>
        <end position="45"/>
    </location>
</feature>
<keyword evidence="1" id="KW-1133">Transmembrane helix</keyword>
<keyword evidence="1" id="KW-0812">Transmembrane</keyword>
<sequence length="169" mass="19442">MSAVVFYLFLSSSTHCKSQRFLNINSLLISFFRFRSFINILRYLFLLRDMSTTSSSLSIISPPFFPLKSSISSGMFMQQGDRHRIRAENRPLTANISSLFGCHNPTTTDTPKKRDFFLSIYLYSPVCLILSIYRYNSLCLVLSLCLYNPICLLLSIYLYIPLCLVLSIL</sequence>
<evidence type="ECO:0000313" key="2">
    <source>
        <dbReference type="EMBL" id="CAE1267370.1"/>
    </source>
</evidence>
<reference evidence="2" key="1">
    <citation type="submission" date="2021-01" db="EMBL/GenBank/DDBJ databases">
        <authorList>
            <person name="Li R."/>
            <person name="Bekaert M."/>
        </authorList>
    </citation>
    <scope>NUCLEOTIDE SEQUENCE</scope>
    <source>
        <strain evidence="2">Farmed</strain>
    </source>
</reference>
<evidence type="ECO:0000313" key="3">
    <source>
        <dbReference type="Proteomes" id="UP000597762"/>
    </source>
</evidence>
<comment type="caution">
    <text evidence="2">The sequence shown here is derived from an EMBL/GenBank/DDBJ whole genome shotgun (WGS) entry which is preliminary data.</text>
</comment>
<dbReference type="AlphaFoldDB" id="A0A812CK34"/>
<dbReference type="Proteomes" id="UP000597762">
    <property type="component" value="Unassembled WGS sequence"/>
</dbReference>
<organism evidence="2 3">
    <name type="scientific">Acanthosepion pharaonis</name>
    <name type="common">Pharaoh cuttlefish</name>
    <name type="synonym">Sepia pharaonis</name>
    <dbReference type="NCBI Taxonomy" id="158019"/>
    <lineage>
        <taxon>Eukaryota</taxon>
        <taxon>Metazoa</taxon>
        <taxon>Spiralia</taxon>
        <taxon>Lophotrochozoa</taxon>
        <taxon>Mollusca</taxon>
        <taxon>Cephalopoda</taxon>
        <taxon>Coleoidea</taxon>
        <taxon>Decapodiformes</taxon>
        <taxon>Sepiida</taxon>
        <taxon>Sepiina</taxon>
        <taxon>Sepiidae</taxon>
        <taxon>Acanthosepion</taxon>
    </lineage>
</organism>
<name>A0A812CK34_ACAPH</name>
<keyword evidence="1" id="KW-0472">Membrane</keyword>
<dbReference type="EMBL" id="CAHIKZ030001535">
    <property type="protein sequence ID" value="CAE1267370.1"/>
    <property type="molecule type" value="Genomic_DNA"/>
</dbReference>
<evidence type="ECO:0000256" key="1">
    <source>
        <dbReference type="SAM" id="Phobius"/>
    </source>
</evidence>
<protein>
    <submittedName>
        <fullName evidence="2">Uncharacterized protein</fullName>
    </submittedName>
</protein>
<feature type="transmembrane region" description="Helical" evidence="1">
    <location>
        <begin position="116"/>
        <end position="135"/>
    </location>
</feature>